<dbReference type="GO" id="GO:0000139">
    <property type="term" value="C:Golgi membrane"/>
    <property type="evidence" value="ECO:0007669"/>
    <property type="project" value="TreeGrafter"/>
</dbReference>
<evidence type="ECO:0000259" key="5">
    <source>
        <dbReference type="Pfam" id="PF00082"/>
    </source>
</evidence>
<comment type="similarity">
    <text evidence="4">Belongs to the peptidase S8 family.</text>
</comment>
<gene>
    <name evidence="6" type="ORF">QR98_0076620</name>
</gene>
<dbReference type="EMBL" id="JXLN01013159">
    <property type="protein sequence ID" value="KPM09131.1"/>
    <property type="molecule type" value="Genomic_DNA"/>
</dbReference>
<evidence type="ECO:0000313" key="6">
    <source>
        <dbReference type="EMBL" id="KPM09131.1"/>
    </source>
</evidence>
<organism evidence="6 7">
    <name type="scientific">Sarcoptes scabiei</name>
    <name type="common">Itch mite</name>
    <name type="synonym">Acarus scabiei</name>
    <dbReference type="NCBI Taxonomy" id="52283"/>
    <lineage>
        <taxon>Eukaryota</taxon>
        <taxon>Metazoa</taxon>
        <taxon>Ecdysozoa</taxon>
        <taxon>Arthropoda</taxon>
        <taxon>Chelicerata</taxon>
        <taxon>Arachnida</taxon>
        <taxon>Acari</taxon>
        <taxon>Acariformes</taxon>
        <taxon>Sarcoptiformes</taxon>
        <taxon>Astigmata</taxon>
        <taxon>Psoroptidia</taxon>
        <taxon>Sarcoptoidea</taxon>
        <taxon>Sarcoptidae</taxon>
        <taxon>Sarcoptinae</taxon>
        <taxon>Sarcoptes</taxon>
    </lineage>
</organism>
<evidence type="ECO:0000256" key="4">
    <source>
        <dbReference type="PROSITE-ProRule" id="PRU01240"/>
    </source>
</evidence>
<keyword evidence="2" id="KW-0378">Hydrolase</keyword>
<comment type="caution">
    <text evidence="4">Lacks conserved residue(s) required for the propagation of feature annotation.</text>
</comment>
<evidence type="ECO:0000256" key="1">
    <source>
        <dbReference type="ARBA" id="ARBA00022670"/>
    </source>
</evidence>
<dbReference type="InterPro" id="IPR000209">
    <property type="entry name" value="Peptidase_S8/S53_dom"/>
</dbReference>
<dbReference type="GO" id="GO:0005802">
    <property type="term" value="C:trans-Golgi network"/>
    <property type="evidence" value="ECO:0007669"/>
    <property type="project" value="TreeGrafter"/>
</dbReference>
<dbReference type="PANTHER" id="PTHR42884:SF14">
    <property type="entry name" value="NEUROENDOCRINE CONVERTASE 1"/>
    <property type="match status" value="1"/>
</dbReference>
<proteinExistence type="inferred from homology"/>
<dbReference type="Pfam" id="PF00082">
    <property type="entry name" value="Peptidase_S8"/>
    <property type="match status" value="1"/>
</dbReference>
<feature type="domain" description="Peptidase S8/S53" evidence="5">
    <location>
        <begin position="102"/>
        <end position="139"/>
    </location>
</feature>
<dbReference type="PROSITE" id="PS00136">
    <property type="entry name" value="SUBTILASE_ASP"/>
    <property type="match status" value="1"/>
</dbReference>
<accession>A0A132ADS1</accession>
<evidence type="ECO:0000313" key="7">
    <source>
        <dbReference type="Proteomes" id="UP000616769"/>
    </source>
</evidence>
<dbReference type="GO" id="GO:0016485">
    <property type="term" value="P:protein processing"/>
    <property type="evidence" value="ECO:0007669"/>
    <property type="project" value="TreeGrafter"/>
</dbReference>
<keyword evidence="1" id="KW-0645">Protease</keyword>
<reference evidence="6 7" key="1">
    <citation type="journal article" date="2015" name="Parasit. Vectors">
        <title>Draft genome of the scabies mite.</title>
        <authorList>
            <person name="Rider S.D.Jr."/>
            <person name="Morgan M.S."/>
            <person name="Arlian L.G."/>
        </authorList>
    </citation>
    <scope>NUCLEOTIDE SEQUENCE [LARGE SCALE GENOMIC DNA]</scope>
    <source>
        <strain evidence="6">Arlian Lab</strain>
    </source>
</reference>
<dbReference type="PANTHER" id="PTHR42884">
    <property type="entry name" value="PROPROTEIN CONVERTASE SUBTILISIN/KEXIN-RELATED"/>
    <property type="match status" value="1"/>
</dbReference>
<dbReference type="PROSITE" id="PS51892">
    <property type="entry name" value="SUBTILASE"/>
    <property type="match status" value="1"/>
</dbReference>
<dbReference type="OrthoDB" id="300641at2759"/>
<dbReference type="SUPFAM" id="SSF52743">
    <property type="entry name" value="Subtilisin-like"/>
    <property type="match status" value="1"/>
</dbReference>
<dbReference type="Proteomes" id="UP000616769">
    <property type="component" value="Unassembled WGS sequence"/>
</dbReference>
<sequence length="152" mass="17907">MPRQTIEHRDQLINDSAVLWIEQQETMVRVKRSDFEDNLVSKSVRNLWDSTRQFFFTIGANQNPTRHRFNDELWPHQWYLHSSGFSRFDHGIAKVWEMGITGRGIVVTILDDGLEWNHADLSANYDPNASYDMNDDDPDPCIETDIFFQMKN</sequence>
<dbReference type="AlphaFoldDB" id="A0A132ADS1"/>
<dbReference type="InterPro" id="IPR023827">
    <property type="entry name" value="Peptidase_S8_Asp-AS"/>
</dbReference>
<dbReference type="InterPro" id="IPR036852">
    <property type="entry name" value="Peptidase_S8/S53_dom_sf"/>
</dbReference>
<dbReference type="VEuPathDB" id="VectorBase:SSCA007419"/>
<dbReference type="Gene3D" id="3.40.50.200">
    <property type="entry name" value="Peptidase S8/S53 domain"/>
    <property type="match status" value="1"/>
</dbReference>
<evidence type="ECO:0000256" key="3">
    <source>
        <dbReference type="ARBA" id="ARBA00022825"/>
    </source>
</evidence>
<comment type="caution">
    <text evidence="6">The sequence shown here is derived from an EMBL/GenBank/DDBJ whole genome shotgun (WGS) entry which is preliminary data.</text>
</comment>
<protein>
    <submittedName>
        <fullName evidence="6">Furin-like subtilase</fullName>
    </submittedName>
</protein>
<evidence type="ECO:0000256" key="2">
    <source>
        <dbReference type="ARBA" id="ARBA00022801"/>
    </source>
</evidence>
<dbReference type="GO" id="GO:0004252">
    <property type="term" value="F:serine-type endopeptidase activity"/>
    <property type="evidence" value="ECO:0007669"/>
    <property type="project" value="InterPro"/>
</dbReference>
<name>A0A132ADS1_SARSC</name>
<keyword evidence="3" id="KW-0720">Serine protease</keyword>